<evidence type="ECO:0000313" key="2">
    <source>
        <dbReference type="EMBL" id="MDQ0487138.1"/>
    </source>
</evidence>
<dbReference type="Proteomes" id="UP001236795">
    <property type="component" value="Unassembled WGS sequence"/>
</dbReference>
<organism evidence="2 3">
    <name type="scientific">Streptomyces thermodiastaticus</name>
    <dbReference type="NCBI Taxonomy" id="44061"/>
    <lineage>
        <taxon>Bacteria</taxon>
        <taxon>Bacillati</taxon>
        <taxon>Actinomycetota</taxon>
        <taxon>Actinomycetes</taxon>
        <taxon>Kitasatosporales</taxon>
        <taxon>Streptomycetaceae</taxon>
        <taxon>Streptomyces</taxon>
    </lineage>
</organism>
<proteinExistence type="predicted"/>
<feature type="compositionally biased region" description="Low complexity" evidence="1">
    <location>
        <begin position="159"/>
        <end position="175"/>
    </location>
</feature>
<gene>
    <name evidence="2" type="ORF">QO019_001989</name>
</gene>
<name>A0ABU0KCR0_9ACTN</name>
<sequence>MMPGGVAVERVNAPCLSKADRAPGNLLLPRIRRACLHGFAAGRRTPTWTPRPGPPDRAVAAGVQHSRPHVGPASNQPRLLATGQRPGPPGMLRPWRLSRRTEPGPGCSPRSRALRRPLGQAGYLPARQQVHQPTGAAIDHRRAVDAALARRVVIDVDQSQGRRLQLRQGRGQQSQHVLRPADTPKTRAIQAPVRPAQARPAGPASNAGSRRYSWVQRMSLGRLRKQEPARAPPYCPRPSRTRPPVLLVRPDRAVLQGAGGPPPGVCARGPRPGSSMDARPARNRGCPTGHTERPVDAITAR</sequence>
<comment type="caution">
    <text evidence="2">The sequence shown here is derived from an EMBL/GenBank/DDBJ whole genome shotgun (WGS) entry which is preliminary data.</text>
</comment>
<feature type="region of interest" description="Disordered" evidence="1">
    <location>
        <begin position="224"/>
        <end position="301"/>
    </location>
</feature>
<feature type="region of interest" description="Disordered" evidence="1">
    <location>
        <begin position="159"/>
        <end position="212"/>
    </location>
</feature>
<keyword evidence="3" id="KW-1185">Reference proteome</keyword>
<accession>A0ABU0KCR0</accession>
<feature type="region of interest" description="Disordered" evidence="1">
    <location>
        <begin position="66"/>
        <end position="112"/>
    </location>
</feature>
<protein>
    <submittedName>
        <fullName evidence="2">Uncharacterized protein</fullName>
    </submittedName>
</protein>
<reference evidence="2 3" key="1">
    <citation type="submission" date="2023-07" db="EMBL/GenBank/DDBJ databases">
        <title>Genomic Encyclopedia of Type Strains, Phase IV (KMG-IV): sequencing the most valuable type-strain genomes for metagenomic binning, comparative biology and taxonomic classification.</title>
        <authorList>
            <person name="Goeker M."/>
        </authorList>
    </citation>
    <scope>NUCLEOTIDE SEQUENCE [LARGE SCALE GENOMIC DNA]</scope>
    <source>
        <strain evidence="2 3">DSM 40573</strain>
    </source>
</reference>
<evidence type="ECO:0000256" key="1">
    <source>
        <dbReference type="SAM" id="MobiDB-lite"/>
    </source>
</evidence>
<dbReference type="EMBL" id="JAUSWC010000006">
    <property type="protein sequence ID" value="MDQ0487138.1"/>
    <property type="molecule type" value="Genomic_DNA"/>
</dbReference>
<evidence type="ECO:0000313" key="3">
    <source>
        <dbReference type="Proteomes" id="UP001236795"/>
    </source>
</evidence>
<feature type="compositionally biased region" description="Low complexity" evidence="1">
    <location>
        <begin position="187"/>
        <end position="204"/>
    </location>
</feature>